<feature type="compositionally biased region" description="Low complexity" evidence="1">
    <location>
        <begin position="113"/>
        <end position="129"/>
    </location>
</feature>
<feature type="region of interest" description="Disordered" evidence="1">
    <location>
        <begin position="56"/>
        <end position="142"/>
    </location>
</feature>
<feature type="compositionally biased region" description="Polar residues" evidence="1">
    <location>
        <begin position="60"/>
        <end position="97"/>
    </location>
</feature>
<sequence length="142" mass="15583">MIKSSIPHSMSDNRFPTSSSTEHFLLNHESNTLSTLPSTTDTPKFKSPLIQSLLNKARNTRSTDNLSQTNMTASQIMIESLVDESSTNATKSTTPTDLSDDDHNENSTINITSNGHSDLHLSSSNNLNSFHDRPMEAATAFQ</sequence>
<evidence type="ECO:0000256" key="1">
    <source>
        <dbReference type="SAM" id="MobiDB-lite"/>
    </source>
</evidence>
<comment type="caution">
    <text evidence="2">The sequence shown here is derived from an EMBL/GenBank/DDBJ whole genome shotgun (WGS) entry which is preliminary data.</text>
</comment>
<feature type="region of interest" description="Disordered" evidence="1">
    <location>
        <begin position="1"/>
        <end position="20"/>
    </location>
</feature>
<name>A0A8S3IRP1_9BILA</name>
<dbReference type="AlphaFoldDB" id="A0A8S3IRP1"/>
<reference evidence="2" key="1">
    <citation type="submission" date="2021-02" db="EMBL/GenBank/DDBJ databases">
        <authorList>
            <person name="Nowell W R."/>
        </authorList>
    </citation>
    <scope>NUCLEOTIDE SEQUENCE</scope>
</reference>
<evidence type="ECO:0000313" key="2">
    <source>
        <dbReference type="EMBL" id="CAF5201963.1"/>
    </source>
</evidence>
<gene>
    <name evidence="2" type="ORF">SMN809_LOCUS75776</name>
</gene>
<dbReference type="EMBL" id="CAJOBI010333298">
    <property type="protein sequence ID" value="CAF5201963.1"/>
    <property type="molecule type" value="Genomic_DNA"/>
</dbReference>
<evidence type="ECO:0000313" key="3">
    <source>
        <dbReference type="Proteomes" id="UP000676336"/>
    </source>
</evidence>
<proteinExistence type="predicted"/>
<accession>A0A8S3IRP1</accession>
<dbReference type="Proteomes" id="UP000676336">
    <property type="component" value="Unassembled WGS sequence"/>
</dbReference>
<protein>
    <submittedName>
        <fullName evidence="2">Uncharacterized protein</fullName>
    </submittedName>
</protein>
<organism evidence="2 3">
    <name type="scientific">Rotaria magnacalcarata</name>
    <dbReference type="NCBI Taxonomy" id="392030"/>
    <lineage>
        <taxon>Eukaryota</taxon>
        <taxon>Metazoa</taxon>
        <taxon>Spiralia</taxon>
        <taxon>Gnathifera</taxon>
        <taxon>Rotifera</taxon>
        <taxon>Eurotatoria</taxon>
        <taxon>Bdelloidea</taxon>
        <taxon>Philodinida</taxon>
        <taxon>Philodinidae</taxon>
        <taxon>Rotaria</taxon>
    </lineage>
</organism>